<keyword evidence="2" id="KW-1185">Reference proteome</keyword>
<evidence type="ECO:0000313" key="2">
    <source>
        <dbReference type="Proteomes" id="UP000515908"/>
    </source>
</evidence>
<proteinExistence type="predicted"/>
<protein>
    <submittedName>
        <fullName evidence="1">Uncharacterized protein</fullName>
    </submittedName>
</protein>
<dbReference type="EMBL" id="LR877149">
    <property type="protein sequence ID" value="CAD2215515.1"/>
    <property type="molecule type" value="Genomic_DNA"/>
</dbReference>
<dbReference type="Proteomes" id="UP000515908">
    <property type="component" value="Chromosome 05"/>
</dbReference>
<sequence length="105" mass="12236">MPLLSALRSKELRSVTHLLYMTGAVKDRRTRVHESKPNRRSFLYRRDKAMFDKYHVTARHVAPGFSEGALANDTRGLGFYTPDHPQVPFKKLPFYDAHLKKYDTD</sequence>
<accession>A0A7G2C7U3</accession>
<name>A0A7G2C7U3_9TRYP</name>
<dbReference type="AlphaFoldDB" id="A0A7G2C7U3"/>
<dbReference type="VEuPathDB" id="TriTrypDB:ADEAN_000297000"/>
<reference evidence="1 2" key="1">
    <citation type="submission" date="2020-08" db="EMBL/GenBank/DDBJ databases">
        <authorList>
            <person name="Newling K."/>
            <person name="Davey J."/>
            <person name="Forrester S."/>
        </authorList>
    </citation>
    <scope>NUCLEOTIDE SEQUENCE [LARGE SCALE GENOMIC DNA]</scope>
    <source>
        <strain evidence="2">Crithidia deanei Carvalho (ATCC PRA-265)</strain>
    </source>
</reference>
<gene>
    <name evidence="1" type="ORF">ADEAN_000297000</name>
</gene>
<evidence type="ECO:0000313" key="1">
    <source>
        <dbReference type="EMBL" id="CAD2215515.1"/>
    </source>
</evidence>
<organism evidence="1 2">
    <name type="scientific">Angomonas deanei</name>
    <dbReference type="NCBI Taxonomy" id="59799"/>
    <lineage>
        <taxon>Eukaryota</taxon>
        <taxon>Discoba</taxon>
        <taxon>Euglenozoa</taxon>
        <taxon>Kinetoplastea</taxon>
        <taxon>Metakinetoplastina</taxon>
        <taxon>Trypanosomatida</taxon>
        <taxon>Trypanosomatidae</taxon>
        <taxon>Strigomonadinae</taxon>
        <taxon>Angomonas</taxon>
    </lineage>
</organism>